<dbReference type="Proteomes" id="UP000075882">
    <property type="component" value="Unassembled WGS sequence"/>
</dbReference>
<dbReference type="EnsemblMetazoa" id="ACOM040893-RA">
    <property type="protein sequence ID" value="ACOM040893-PA.1"/>
    <property type="gene ID" value="ACOM040893"/>
</dbReference>
<name>A0A8W7PZS3_ANOCL</name>
<protein>
    <submittedName>
        <fullName evidence="1">Uncharacterized protein</fullName>
    </submittedName>
</protein>
<sequence length="101" mass="11194">MTIHCTPKITVGSKILQQGKSRIFCFASGGYRGPPEFYIRCMKSSISGDSRRRVSSKRNIFEFLRSSASGPGEERSTDTDCCARCLLLIGAVKIKILIVFI</sequence>
<dbReference type="AlphaFoldDB" id="A0A8W7PZS3"/>
<reference evidence="1" key="1">
    <citation type="submission" date="2022-08" db="UniProtKB">
        <authorList>
            <consortium name="EnsemblMetazoa"/>
        </authorList>
    </citation>
    <scope>IDENTIFICATION</scope>
</reference>
<proteinExistence type="predicted"/>
<organism evidence="1">
    <name type="scientific">Anopheles coluzzii</name>
    <name type="common">African malaria mosquito</name>
    <dbReference type="NCBI Taxonomy" id="1518534"/>
    <lineage>
        <taxon>Eukaryota</taxon>
        <taxon>Metazoa</taxon>
        <taxon>Ecdysozoa</taxon>
        <taxon>Arthropoda</taxon>
        <taxon>Hexapoda</taxon>
        <taxon>Insecta</taxon>
        <taxon>Pterygota</taxon>
        <taxon>Neoptera</taxon>
        <taxon>Endopterygota</taxon>
        <taxon>Diptera</taxon>
        <taxon>Nematocera</taxon>
        <taxon>Culicoidea</taxon>
        <taxon>Culicidae</taxon>
        <taxon>Anophelinae</taxon>
        <taxon>Anopheles</taxon>
    </lineage>
</organism>
<evidence type="ECO:0000313" key="1">
    <source>
        <dbReference type="EnsemblMetazoa" id="ACOM040893-PA.1"/>
    </source>
</evidence>
<accession>A0A8W7PZS3</accession>